<dbReference type="EMBL" id="LT622872">
    <property type="protein sequence ID" value="SCW23133.1"/>
    <property type="molecule type" value="Genomic_DNA"/>
</dbReference>
<keyword evidence="1" id="KW-0934">Plastid</keyword>
<accession>A0A1G4NWQ0</accession>
<protein>
    <submittedName>
        <fullName evidence="1">Uncharacterized protein</fullName>
    </submittedName>
</protein>
<gene>
    <name evidence="1" type="primary">ORF_7</name>
    <name evidence="1" type="ORF">J0154_61</name>
</gene>
<dbReference type="AlphaFoldDB" id="A0A1G4NWQ0"/>
<dbReference type="GeneID" id="29999843"/>
<reference evidence="1" key="2">
    <citation type="submission" date="2016-10" db="EMBL/GenBank/DDBJ databases">
        <authorList>
            <person name="de Groot N.N."/>
        </authorList>
    </citation>
    <scope>NUCLEOTIDE SEQUENCE</scope>
    <source>
        <strain evidence="1">J.0154</strain>
    </source>
</reference>
<name>A0A1G4NWQ0_9FLOR</name>
<organism evidence="1">
    <name type="scientific">Neoizziella asiatica</name>
    <dbReference type="NCBI Taxonomy" id="1077397"/>
    <lineage>
        <taxon>Eukaryota</taxon>
        <taxon>Rhodophyta</taxon>
        <taxon>Florideophyceae</taxon>
        <taxon>Nemaliophycidae</taxon>
        <taxon>Nemaliales</taxon>
        <taxon>Liagoraceae</taxon>
        <taxon>Neoizziella</taxon>
    </lineage>
</organism>
<reference evidence="1" key="1">
    <citation type="submission" date="2016-10" db="EMBL/GenBank/DDBJ databases">
        <title>Chloroplast genomes as a tool to resolve red algal phylogenies: a case study in the Nemaliales.</title>
        <authorList>
            <person name="Costa J.F."/>
            <person name="Lin S.M."/>
            <person name="Macaya E.C."/>
            <person name="Fernandez-Garcia C."/>
            <person name="Verbruggen H."/>
        </authorList>
    </citation>
    <scope>NUCLEOTIDE SEQUENCE</scope>
    <source>
        <strain evidence="1">J.0154</strain>
    </source>
</reference>
<evidence type="ECO:0000313" key="1">
    <source>
        <dbReference type="EMBL" id="SCW23133.1"/>
    </source>
</evidence>
<geneLocation type="chloroplast" evidence="1"/>
<sequence length="103" mass="12298">MNIKADFIKLWDYQINITSRSKIRHDKSIPKIIRILTTNNGSLTRNSSILHSQFINILLVKQYKELHNHSTHIKKQSQVQLSTRQVWLVHNYNKKKFFLQSQI</sequence>
<proteinExistence type="predicted"/>
<keyword evidence="1" id="KW-0150">Chloroplast</keyword>
<dbReference type="RefSeq" id="YP_009314678.1">
    <property type="nucleotide sequence ID" value="NC_031663.1"/>
</dbReference>